<proteinExistence type="predicted"/>
<gene>
    <name evidence="1" type="ORF">MAR_027683</name>
</gene>
<reference evidence="1" key="1">
    <citation type="submission" date="2022-11" db="EMBL/GenBank/DDBJ databases">
        <title>Centuries of genome instability and evolution in soft-shell clam transmissible cancer (bioRxiv).</title>
        <authorList>
            <person name="Hart S.F.M."/>
            <person name="Yonemitsu M.A."/>
            <person name="Giersch R.M."/>
            <person name="Beal B.F."/>
            <person name="Arriagada G."/>
            <person name="Davis B.W."/>
            <person name="Ostrander E.A."/>
            <person name="Goff S.P."/>
            <person name="Metzger M.J."/>
        </authorList>
    </citation>
    <scope>NUCLEOTIDE SEQUENCE</scope>
    <source>
        <strain evidence="1">MELC-2E11</strain>
        <tissue evidence="1">Siphon/mantle</tissue>
    </source>
</reference>
<evidence type="ECO:0000313" key="2">
    <source>
        <dbReference type="Proteomes" id="UP001164746"/>
    </source>
</evidence>
<accession>A0ABY7EU74</accession>
<sequence>MSFLYHGNIMTDLGLKELLEILHVENVVSYMLSGRANYVLDENGEDATACENKNCIAIN</sequence>
<name>A0ABY7EU74_MYAAR</name>
<protein>
    <submittedName>
        <fullName evidence="1">Uncharacterized protein</fullName>
    </submittedName>
</protein>
<keyword evidence="2" id="KW-1185">Reference proteome</keyword>
<organism evidence="1 2">
    <name type="scientific">Mya arenaria</name>
    <name type="common">Soft-shell clam</name>
    <dbReference type="NCBI Taxonomy" id="6604"/>
    <lineage>
        <taxon>Eukaryota</taxon>
        <taxon>Metazoa</taxon>
        <taxon>Spiralia</taxon>
        <taxon>Lophotrochozoa</taxon>
        <taxon>Mollusca</taxon>
        <taxon>Bivalvia</taxon>
        <taxon>Autobranchia</taxon>
        <taxon>Heteroconchia</taxon>
        <taxon>Euheterodonta</taxon>
        <taxon>Imparidentia</taxon>
        <taxon>Neoheterodontei</taxon>
        <taxon>Myida</taxon>
        <taxon>Myoidea</taxon>
        <taxon>Myidae</taxon>
        <taxon>Mya</taxon>
    </lineage>
</organism>
<evidence type="ECO:0000313" key="1">
    <source>
        <dbReference type="EMBL" id="WAR13503.1"/>
    </source>
</evidence>
<dbReference type="Proteomes" id="UP001164746">
    <property type="component" value="Chromosome 8"/>
</dbReference>
<dbReference type="EMBL" id="CP111019">
    <property type="protein sequence ID" value="WAR13503.1"/>
    <property type="molecule type" value="Genomic_DNA"/>
</dbReference>